<gene>
    <name evidence="4" type="ORF">CRG98_023888</name>
</gene>
<dbReference type="InterPro" id="IPR044791">
    <property type="entry name" value="Beta-glucanase/XTH"/>
</dbReference>
<evidence type="ECO:0000259" key="3">
    <source>
        <dbReference type="PROSITE" id="PS51762"/>
    </source>
</evidence>
<dbReference type="AlphaFoldDB" id="A0A2I0JHF4"/>
<reference evidence="4 5" key="1">
    <citation type="submission" date="2017-11" db="EMBL/GenBank/DDBJ databases">
        <title>De-novo sequencing of pomegranate (Punica granatum L.) genome.</title>
        <authorList>
            <person name="Akparov Z."/>
            <person name="Amiraslanov A."/>
            <person name="Hajiyeva S."/>
            <person name="Abbasov M."/>
            <person name="Kaur K."/>
            <person name="Hamwieh A."/>
            <person name="Solovyev V."/>
            <person name="Salamov A."/>
            <person name="Braich B."/>
            <person name="Kosarev P."/>
            <person name="Mahmoud A."/>
            <person name="Hajiyev E."/>
            <person name="Babayeva S."/>
            <person name="Izzatullayeva V."/>
            <person name="Mammadov A."/>
            <person name="Mammadov A."/>
            <person name="Sharifova S."/>
            <person name="Ojaghi J."/>
            <person name="Eynullazada K."/>
            <person name="Bayramov B."/>
            <person name="Abdulazimova A."/>
            <person name="Shahmuradov I."/>
        </authorList>
    </citation>
    <scope>NUCLEOTIDE SEQUENCE [LARGE SCALE GENOMIC DNA]</scope>
    <source>
        <strain evidence="5">cv. AG2017</strain>
        <tissue evidence="4">Leaf</tissue>
    </source>
</reference>
<dbReference type="GO" id="GO:0005975">
    <property type="term" value="P:carbohydrate metabolic process"/>
    <property type="evidence" value="ECO:0007669"/>
    <property type="project" value="InterPro"/>
</dbReference>
<evidence type="ECO:0000256" key="2">
    <source>
        <dbReference type="ARBA" id="ARBA00023295"/>
    </source>
</evidence>
<organism evidence="4 5">
    <name type="scientific">Punica granatum</name>
    <name type="common">Pomegranate</name>
    <dbReference type="NCBI Taxonomy" id="22663"/>
    <lineage>
        <taxon>Eukaryota</taxon>
        <taxon>Viridiplantae</taxon>
        <taxon>Streptophyta</taxon>
        <taxon>Embryophyta</taxon>
        <taxon>Tracheophyta</taxon>
        <taxon>Spermatophyta</taxon>
        <taxon>Magnoliopsida</taxon>
        <taxon>eudicotyledons</taxon>
        <taxon>Gunneridae</taxon>
        <taxon>Pentapetalae</taxon>
        <taxon>rosids</taxon>
        <taxon>malvids</taxon>
        <taxon>Myrtales</taxon>
        <taxon>Lythraceae</taxon>
        <taxon>Punica</taxon>
    </lineage>
</organism>
<keyword evidence="2" id="KW-0326">Glycosidase</keyword>
<keyword evidence="5" id="KW-1185">Reference proteome</keyword>
<dbReference type="GO" id="GO:0004553">
    <property type="term" value="F:hydrolase activity, hydrolyzing O-glycosyl compounds"/>
    <property type="evidence" value="ECO:0007669"/>
    <property type="project" value="InterPro"/>
</dbReference>
<evidence type="ECO:0000313" key="5">
    <source>
        <dbReference type="Proteomes" id="UP000233551"/>
    </source>
</evidence>
<sequence length="211" mass="23969">MDSRKLSVVVPFLAFANVLMFANAGNFYQDMDILYGDWRAQILEGGQLVTLTMDKASGAGIKSKNEYLFGRFDMRMKLPPGNTAGPHHNEIDFEFLVNQSGSPYTLHTNIYLHGKGGKEQDFNLGFFPTKDFHLYAIVWNPQRIIFLVDNVPIRVYTNWGVKGIHFPKAQPMRTYATLWNADDWATQGGRVKTDWSQAPFVASYRSYNADA</sequence>
<protein>
    <recommendedName>
        <fullName evidence="3">GH16 domain-containing protein</fullName>
    </recommendedName>
</protein>
<comment type="caution">
    <text evidence="4">The sequence shown here is derived from an EMBL/GenBank/DDBJ whole genome shotgun (WGS) entry which is preliminary data.</text>
</comment>
<proteinExistence type="predicted"/>
<dbReference type="InterPro" id="IPR013320">
    <property type="entry name" value="ConA-like_dom_sf"/>
</dbReference>
<dbReference type="SUPFAM" id="SSF49899">
    <property type="entry name" value="Concanavalin A-like lectins/glucanases"/>
    <property type="match status" value="1"/>
</dbReference>
<accession>A0A2I0JHF4</accession>
<dbReference type="PROSITE" id="PS51762">
    <property type="entry name" value="GH16_2"/>
    <property type="match status" value="1"/>
</dbReference>
<dbReference type="EMBL" id="PGOL01001681">
    <property type="protein sequence ID" value="PKI55672.1"/>
    <property type="molecule type" value="Genomic_DNA"/>
</dbReference>
<name>A0A2I0JHF4_PUNGR</name>
<dbReference type="Pfam" id="PF00722">
    <property type="entry name" value="Glyco_hydro_16"/>
    <property type="match status" value="1"/>
</dbReference>
<keyword evidence="1" id="KW-0378">Hydrolase</keyword>
<dbReference type="InterPro" id="IPR000757">
    <property type="entry name" value="Beta-glucanase-like"/>
</dbReference>
<dbReference type="Proteomes" id="UP000233551">
    <property type="component" value="Unassembled WGS sequence"/>
</dbReference>
<dbReference type="Gene3D" id="2.60.120.200">
    <property type="match status" value="1"/>
</dbReference>
<evidence type="ECO:0000313" key="4">
    <source>
        <dbReference type="EMBL" id="PKI55672.1"/>
    </source>
</evidence>
<feature type="domain" description="GH16" evidence="3">
    <location>
        <begin position="21"/>
        <end position="204"/>
    </location>
</feature>
<dbReference type="PANTHER" id="PTHR31062">
    <property type="entry name" value="XYLOGLUCAN ENDOTRANSGLUCOSYLASE/HYDROLASE PROTEIN 8-RELATED"/>
    <property type="match status" value="1"/>
</dbReference>
<evidence type="ECO:0000256" key="1">
    <source>
        <dbReference type="ARBA" id="ARBA00022801"/>
    </source>
</evidence>